<dbReference type="EMBL" id="JAESVB010000002">
    <property type="protein sequence ID" value="MCB8874850.1"/>
    <property type="molecule type" value="Genomic_DNA"/>
</dbReference>
<evidence type="ECO:0000256" key="3">
    <source>
        <dbReference type="ARBA" id="ARBA00022634"/>
    </source>
</evidence>
<dbReference type="GO" id="GO:0000166">
    <property type="term" value="F:nucleotide binding"/>
    <property type="evidence" value="ECO:0007669"/>
    <property type="project" value="UniProtKB-KW"/>
</dbReference>
<keyword evidence="4" id="KW-0547">Nucleotide-binding</keyword>
<dbReference type="SUPFAM" id="SSF51998">
    <property type="entry name" value="PFL-like glycyl radical enzymes"/>
    <property type="match status" value="1"/>
</dbReference>
<dbReference type="GO" id="GO:0071897">
    <property type="term" value="P:DNA biosynthetic process"/>
    <property type="evidence" value="ECO:0007669"/>
    <property type="project" value="UniProtKB-KW"/>
</dbReference>
<dbReference type="Proteomes" id="UP000708298">
    <property type="component" value="Unassembled WGS sequence"/>
</dbReference>
<gene>
    <name evidence="8" type="ORF">ASILVAE211_06620</name>
</gene>
<comment type="catalytic activity">
    <reaction evidence="5">
        <text>a 2'-deoxyribonucleoside 5'-diphosphate + [thioredoxin]-disulfide + H2O = a ribonucleoside 5'-diphosphate + [thioredoxin]-dithiol</text>
        <dbReference type="Rhea" id="RHEA:23252"/>
        <dbReference type="Rhea" id="RHEA-COMP:10698"/>
        <dbReference type="Rhea" id="RHEA-COMP:10700"/>
        <dbReference type="ChEBI" id="CHEBI:15377"/>
        <dbReference type="ChEBI" id="CHEBI:29950"/>
        <dbReference type="ChEBI" id="CHEBI:50058"/>
        <dbReference type="ChEBI" id="CHEBI:57930"/>
        <dbReference type="ChEBI" id="CHEBI:73316"/>
        <dbReference type="EC" id="1.17.4.1"/>
    </reaction>
</comment>
<name>A0A963YR99_9PROT</name>
<sequence length="502" mass="52480">MRLRWVEAAADPDSAPIPVLLPTTWDDGAAVALAGLLPDARRVSLADLADGWIGLAASRAEAAEVFAATSLADTLHDLLLRRRAAPGGSLWTDPATSLGAAPRFVLNLPAFLDPSTGFDLAGFQEAAEVATVTLTLLRPDAKRIAVGFADLDGLLAGLGINYDSIAGRDIAACVAAILRGHAEAASARLSGLTGLQVLPDIWSAPPLHCAVPGLAEAAARAFHDAAALHSCAHEVVAAQTPADVAEAILGVETTGLAPAFARVSGDGRLTRAARQFLAVRNLSTDQALAAMLQGEQPLPAAAAEAHAAMHAALAPIMPVLPLVQPRRNRRGMMQQGQPLSPHPAQPVELPMRRSGTMQKAAVGGHRVYLRTAEYEDGKLGEIGISLQKETPAFRALMDAFAASVSLGLQHGVPLEQFVETFVGTRFGAGGLVEGDPSVGAATSTLDYVFRHLAAAHLGRSLPEPDESELAQSASVVDLEPTLPLEWPQETPETRRRGLRLVS</sequence>
<comment type="similarity">
    <text evidence="1">Belongs to the ribonucleoside diphosphate reductase class-2 family.</text>
</comment>
<accession>A0A963YR99</accession>
<evidence type="ECO:0000256" key="5">
    <source>
        <dbReference type="ARBA" id="ARBA00047754"/>
    </source>
</evidence>
<evidence type="ECO:0000256" key="6">
    <source>
        <dbReference type="SAM" id="MobiDB-lite"/>
    </source>
</evidence>
<reference evidence="8" key="2">
    <citation type="submission" date="2021-01" db="EMBL/GenBank/DDBJ databases">
        <authorList>
            <person name="Mieszkin S."/>
            <person name="Pouder E."/>
            <person name="Alain K."/>
        </authorList>
    </citation>
    <scope>NUCLEOTIDE SEQUENCE</scope>
    <source>
        <strain evidence="8">HW T2.11</strain>
    </source>
</reference>
<evidence type="ECO:0000259" key="7">
    <source>
        <dbReference type="Pfam" id="PF12637"/>
    </source>
</evidence>
<keyword evidence="3" id="KW-0237">DNA synthesis</keyword>
<dbReference type="InterPro" id="IPR024434">
    <property type="entry name" value="TSCPD_dom"/>
</dbReference>
<organism evidence="8 9">
    <name type="scientific">Acidisoma silvae</name>
    <dbReference type="NCBI Taxonomy" id="2802396"/>
    <lineage>
        <taxon>Bacteria</taxon>
        <taxon>Pseudomonadati</taxon>
        <taxon>Pseudomonadota</taxon>
        <taxon>Alphaproteobacteria</taxon>
        <taxon>Acetobacterales</taxon>
        <taxon>Acidocellaceae</taxon>
        <taxon>Acidisoma</taxon>
    </lineage>
</organism>
<reference evidence="8" key="1">
    <citation type="journal article" date="2021" name="Microorganisms">
        <title>Acidisoma silvae sp. nov. and Acidisomacellulosilytica sp. nov., Two Acidophilic Bacteria Isolated from Decaying Wood, Hydrolyzing Cellulose and Producing Poly-3-hydroxybutyrate.</title>
        <authorList>
            <person name="Mieszkin S."/>
            <person name="Pouder E."/>
            <person name="Uroz S."/>
            <person name="Simon-Colin C."/>
            <person name="Alain K."/>
        </authorList>
    </citation>
    <scope>NUCLEOTIDE SEQUENCE</scope>
    <source>
        <strain evidence="8">HW T2.11</strain>
    </source>
</reference>
<evidence type="ECO:0000313" key="8">
    <source>
        <dbReference type="EMBL" id="MCB8874850.1"/>
    </source>
</evidence>
<dbReference type="AlphaFoldDB" id="A0A963YR99"/>
<protein>
    <recommendedName>
        <fullName evidence="2">ribonucleoside-diphosphate reductase</fullName>
        <ecNumber evidence="2">1.17.4.1</ecNumber>
    </recommendedName>
</protein>
<dbReference type="Pfam" id="PF12637">
    <property type="entry name" value="TSCPD"/>
    <property type="match status" value="1"/>
</dbReference>
<dbReference type="GO" id="GO:0004748">
    <property type="term" value="F:ribonucleoside-diphosphate reductase activity, thioredoxin disulfide as acceptor"/>
    <property type="evidence" value="ECO:0007669"/>
    <property type="project" value="UniProtKB-EC"/>
</dbReference>
<dbReference type="RefSeq" id="WP_227320510.1">
    <property type="nucleotide sequence ID" value="NZ_JAESVB010000002.1"/>
</dbReference>
<evidence type="ECO:0000256" key="4">
    <source>
        <dbReference type="ARBA" id="ARBA00022741"/>
    </source>
</evidence>
<feature type="region of interest" description="Disordered" evidence="6">
    <location>
        <begin position="480"/>
        <end position="502"/>
    </location>
</feature>
<feature type="domain" description="TSCPD" evidence="7">
    <location>
        <begin position="350"/>
        <end position="454"/>
    </location>
</feature>
<evidence type="ECO:0000256" key="2">
    <source>
        <dbReference type="ARBA" id="ARBA00012274"/>
    </source>
</evidence>
<comment type="caution">
    <text evidence="8">The sequence shown here is derived from an EMBL/GenBank/DDBJ whole genome shotgun (WGS) entry which is preliminary data.</text>
</comment>
<evidence type="ECO:0000256" key="1">
    <source>
        <dbReference type="ARBA" id="ARBA00007405"/>
    </source>
</evidence>
<dbReference type="Gene3D" id="3.20.70.20">
    <property type="match status" value="1"/>
</dbReference>
<proteinExistence type="inferred from homology"/>
<evidence type="ECO:0000313" key="9">
    <source>
        <dbReference type="Proteomes" id="UP000708298"/>
    </source>
</evidence>
<keyword evidence="9" id="KW-1185">Reference proteome</keyword>
<dbReference type="EC" id="1.17.4.1" evidence="2"/>